<keyword evidence="8" id="KW-0456">Lyase</keyword>
<dbReference type="EC" id="1.1.1.22" evidence="3"/>
<comment type="pathway">
    <text evidence="1">Nucleotide-sugar biosynthesis; UDP-alpha-D-glucuronate biosynthesis; UDP-alpha-D-glucuronate from UDP-alpha-D-glucose: step 1/1.</text>
</comment>
<evidence type="ECO:0000256" key="3">
    <source>
        <dbReference type="ARBA" id="ARBA00012954"/>
    </source>
</evidence>
<feature type="binding site" evidence="12">
    <location>
        <position position="331"/>
    </location>
    <ligand>
        <name>NAD(+)</name>
        <dbReference type="ChEBI" id="CHEBI:57540"/>
    </ligand>
</feature>
<dbReference type="PIRSF" id="PIRSF000124">
    <property type="entry name" value="UDPglc_GDPman_dh"/>
    <property type="match status" value="1"/>
</dbReference>
<dbReference type="InterPro" id="IPR014026">
    <property type="entry name" value="UDP-Glc/GDP-Man_DH_dimer"/>
</dbReference>
<feature type="domain" description="UDP-glucose/GDP-mannose dehydrogenase C-terminal" evidence="13">
    <location>
        <begin position="624"/>
        <end position="741"/>
    </location>
</feature>
<dbReference type="GO" id="GO:0006065">
    <property type="term" value="P:UDP-glucuronate biosynthetic process"/>
    <property type="evidence" value="ECO:0007669"/>
    <property type="project" value="UniProtKB-UniPathway"/>
</dbReference>
<evidence type="ECO:0000256" key="12">
    <source>
        <dbReference type="PIRSR" id="PIRSR500133-3"/>
    </source>
</evidence>
<evidence type="ECO:0000313" key="15">
    <source>
        <dbReference type="Proteomes" id="UP000559256"/>
    </source>
</evidence>
<evidence type="ECO:0000256" key="6">
    <source>
        <dbReference type="ARBA" id="ARBA00023002"/>
    </source>
</evidence>
<feature type="binding site" evidence="12">
    <location>
        <position position="638"/>
    </location>
    <ligand>
        <name>NAD(+)</name>
        <dbReference type="ChEBI" id="CHEBI:57540"/>
    </ligand>
</feature>
<dbReference type="GO" id="GO:0006024">
    <property type="term" value="P:glycosaminoglycan biosynthetic process"/>
    <property type="evidence" value="ECO:0007669"/>
    <property type="project" value="TreeGrafter"/>
</dbReference>
<dbReference type="SUPFAM" id="SSF48179">
    <property type="entry name" value="6-phosphogluconate dehydrogenase C-terminal domain-like"/>
    <property type="match status" value="1"/>
</dbReference>
<accession>A0A8H5LQ60</accession>
<dbReference type="Pfam" id="PF03720">
    <property type="entry name" value="UDPG_MGDP_dh_C"/>
    <property type="match status" value="1"/>
</dbReference>
<feature type="binding site" evidence="11">
    <location>
        <begin position="559"/>
        <end position="565"/>
    </location>
    <ligand>
        <name>substrate</name>
    </ligand>
</feature>
<evidence type="ECO:0000256" key="5">
    <source>
        <dbReference type="ARBA" id="ARBA00022793"/>
    </source>
</evidence>
<dbReference type="InterPro" id="IPR036291">
    <property type="entry name" value="NAD(P)-bd_dom_sf"/>
</dbReference>
<comment type="similarity">
    <text evidence="2">Belongs to the UDP-glucose/GDP-mannose dehydrogenase family.</text>
</comment>
<reference evidence="14 15" key="1">
    <citation type="journal article" date="2020" name="ISME J.">
        <title>Uncovering the hidden diversity of litter-decomposition mechanisms in mushroom-forming fungi.</title>
        <authorList>
            <person name="Floudas D."/>
            <person name="Bentzer J."/>
            <person name="Ahren D."/>
            <person name="Johansson T."/>
            <person name="Persson P."/>
            <person name="Tunlid A."/>
        </authorList>
    </citation>
    <scope>NUCLEOTIDE SEQUENCE [LARGE SCALE GENOMIC DNA]</scope>
    <source>
        <strain evidence="14 15">CBS 291.85</strain>
    </source>
</reference>
<evidence type="ECO:0000256" key="8">
    <source>
        <dbReference type="ARBA" id="ARBA00023239"/>
    </source>
</evidence>
<keyword evidence="5" id="KW-0210">Decarboxylase</keyword>
<dbReference type="InterPro" id="IPR008927">
    <property type="entry name" value="6-PGluconate_DH-like_C_sf"/>
</dbReference>
<feature type="active site" description="Nucleophile" evidence="10">
    <location>
        <position position="568"/>
    </location>
</feature>
<dbReference type="GO" id="GO:0051287">
    <property type="term" value="F:NAD binding"/>
    <property type="evidence" value="ECO:0007669"/>
    <property type="project" value="InterPro"/>
</dbReference>
<feature type="binding site" evidence="12">
    <location>
        <position position="457"/>
    </location>
    <ligand>
        <name>NAD(+)</name>
        <dbReference type="ChEBI" id="CHEBI:57540"/>
    </ligand>
</feature>
<keyword evidence="6" id="KW-0560">Oxidoreductase</keyword>
<dbReference type="InterPro" id="IPR001732">
    <property type="entry name" value="UDP-Glc/GDP-Man_DH_N"/>
</dbReference>
<feature type="binding site" evidence="12">
    <location>
        <begin position="422"/>
        <end position="423"/>
    </location>
    <ligand>
        <name>NAD(+)</name>
        <dbReference type="ChEBI" id="CHEBI:57540"/>
    </ligand>
</feature>
<proteinExistence type="inferred from homology"/>
<keyword evidence="15" id="KW-1185">Reference proteome</keyword>
<feature type="binding site" evidence="12">
    <location>
        <begin position="568"/>
        <end position="571"/>
    </location>
    <ligand>
        <name>NAD(+)</name>
        <dbReference type="ChEBI" id="CHEBI:57540"/>
    </ligand>
</feature>
<evidence type="ECO:0000256" key="9">
    <source>
        <dbReference type="ARBA" id="ARBA00047473"/>
    </source>
</evidence>
<sequence>MVFHQMFEQVPTKPPYNNDPTGKPQIRNYMKMLSLFDCILTEAPEYEDNDLVGFPINAILDWPMGTPADSRYVLTTEDPGWFVPSASSALPNFDSTFICSPTAPYKGFQSWDDFFTRRFLPGLRPVVFPDDDNIINSACESTAYAIARDIKLRDEFWLKKSPFMGFINPDGPDPGAPNLSQGFITQVAVRALVFIEVDNPKIGLMCFMAIGMAEVSTCEIGVSEGQRIKKGEELGMFHFGGSTHCLMFRPGVEVNFNPDFPLGEMVPLSAAVATCTEKIVLLGVLKAITEFLFLLGQSAVGAGYVGGPTCAVIALKCPHIQVTIVDLNKSRIDAWNTPDFKLPIYEPGLEDVVRQCRGRNLFFSTDVDKGIQEADLIFVSVNTPTKKSGVGAGFAADLKYVESATRQIAAVATSSKIVVEKSTVPCRTAESMRTILEANSKPNCRFDILSNPEFLAEGTAINDLFKPDRVLIGSLQTEEGKEACEKLKEVYANWVDPTRILTVGLWSSELTKLAANAMLAQRISSINALSAICEATGANIDEVAYSIGFDSRIGPKFLKASVGFGGSCFQKDILNLVYLSESLHLKEVAEYWRQVVEMNEYQKRRFSKRVVDTLFNTITGKNIAVLGFAFKADTGDTRESASITLIRDFLKERANVSIYDPQVPHEQIWQDLEEACGDMGIEEIKSSVTLRPTALDATQGADALVIATEWKEFREGIDWQTVYDGMNKPAFVFDGRLILGLEEAERLRRIGFKVTVIGRGNGM</sequence>
<dbReference type="Gene3D" id="1.20.5.100">
    <property type="entry name" value="Cytochrome c1, transmembrane anchor, C-terminal"/>
    <property type="match status" value="1"/>
</dbReference>
<dbReference type="Proteomes" id="UP000559256">
    <property type="component" value="Unassembled WGS sequence"/>
</dbReference>
<organism evidence="14 15">
    <name type="scientific">Tetrapyrgos nigripes</name>
    <dbReference type="NCBI Taxonomy" id="182062"/>
    <lineage>
        <taxon>Eukaryota</taxon>
        <taxon>Fungi</taxon>
        <taxon>Dikarya</taxon>
        <taxon>Basidiomycota</taxon>
        <taxon>Agaricomycotina</taxon>
        <taxon>Agaricomycetes</taxon>
        <taxon>Agaricomycetidae</taxon>
        <taxon>Agaricales</taxon>
        <taxon>Marasmiineae</taxon>
        <taxon>Marasmiaceae</taxon>
        <taxon>Tetrapyrgos</taxon>
    </lineage>
</organism>
<dbReference type="Pfam" id="PF03721">
    <property type="entry name" value="UDPG_MGDP_dh_N"/>
    <property type="match status" value="1"/>
</dbReference>
<dbReference type="PANTHER" id="PTHR11374:SF3">
    <property type="entry name" value="UDP-GLUCOSE 6-DEHYDROGENASE"/>
    <property type="match status" value="1"/>
</dbReference>
<dbReference type="SUPFAM" id="SSF52413">
    <property type="entry name" value="UDP-glucose/GDP-mannose dehydrogenase C-terminal domain"/>
    <property type="match status" value="1"/>
</dbReference>
<dbReference type="InterPro" id="IPR028356">
    <property type="entry name" value="UDPglc_DH_euk"/>
</dbReference>
<dbReference type="FunFam" id="3.40.50.720:FF:000114">
    <property type="entry name" value="UDP-glucose 6-dehydrogenase"/>
    <property type="match status" value="1"/>
</dbReference>
<dbReference type="SMART" id="SM00984">
    <property type="entry name" value="UDPG_MGDP_dh_C"/>
    <property type="match status" value="1"/>
</dbReference>
<dbReference type="PIRSF" id="PIRSF500133">
    <property type="entry name" value="UDPglc_DH_euk"/>
    <property type="match status" value="1"/>
</dbReference>
<evidence type="ECO:0000256" key="11">
    <source>
        <dbReference type="PIRSR" id="PIRSR500133-2"/>
    </source>
</evidence>
<feature type="binding site" evidence="12">
    <location>
        <position position="326"/>
    </location>
    <ligand>
        <name>NAD(+)</name>
        <dbReference type="ChEBI" id="CHEBI:57540"/>
    </ligand>
</feature>
<feature type="binding site" evidence="11">
    <location>
        <begin position="453"/>
        <end position="457"/>
    </location>
    <ligand>
        <name>substrate</name>
    </ligand>
</feature>
<dbReference type="Pfam" id="PF00984">
    <property type="entry name" value="UDPG_MGDP_dh"/>
    <property type="match status" value="1"/>
</dbReference>
<dbReference type="GO" id="GO:0008654">
    <property type="term" value="P:phospholipid biosynthetic process"/>
    <property type="evidence" value="ECO:0007669"/>
    <property type="project" value="InterPro"/>
</dbReference>
<feature type="binding site" evidence="11">
    <location>
        <begin position="512"/>
        <end position="516"/>
    </location>
    <ligand>
        <name>substrate</name>
    </ligand>
</feature>
<gene>
    <name evidence="14" type="ORF">D9758_005319</name>
</gene>
<evidence type="ECO:0000256" key="4">
    <source>
        <dbReference type="ARBA" id="ARBA00015132"/>
    </source>
</evidence>
<dbReference type="Pfam" id="PF12588">
    <property type="entry name" value="PSDC"/>
    <property type="match status" value="1"/>
</dbReference>
<dbReference type="EMBL" id="JAACJM010000028">
    <property type="protein sequence ID" value="KAF5365301.1"/>
    <property type="molecule type" value="Genomic_DNA"/>
</dbReference>
<protein>
    <recommendedName>
        <fullName evidence="4">UDP-glucose 6-dehydrogenase</fullName>
        <ecNumber evidence="3">1.1.1.22</ecNumber>
    </recommendedName>
</protein>
<dbReference type="OrthoDB" id="5059218at2759"/>
<evidence type="ECO:0000259" key="13">
    <source>
        <dbReference type="SMART" id="SM00984"/>
    </source>
</evidence>
<feature type="binding site" evidence="12">
    <location>
        <begin position="301"/>
        <end position="306"/>
    </location>
    <ligand>
        <name>NAD(+)</name>
        <dbReference type="ChEBI" id="CHEBI:57540"/>
    </ligand>
</feature>
<dbReference type="InterPro" id="IPR003817">
    <property type="entry name" value="PS_Dcarbxylase"/>
</dbReference>
<evidence type="ECO:0000256" key="10">
    <source>
        <dbReference type="PIRSR" id="PIRSR500133-1"/>
    </source>
</evidence>
<dbReference type="GO" id="GO:0005634">
    <property type="term" value="C:nucleus"/>
    <property type="evidence" value="ECO:0007669"/>
    <property type="project" value="TreeGrafter"/>
</dbReference>
<dbReference type="GO" id="GO:0004609">
    <property type="term" value="F:phosphatidylserine decarboxylase activity"/>
    <property type="evidence" value="ECO:0007669"/>
    <property type="project" value="InterPro"/>
</dbReference>
<evidence type="ECO:0000256" key="1">
    <source>
        <dbReference type="ARBA" id="ARBA00004701"/>
    </source>
</evidence>
<dbReference type="InterPro" id="IPR036220">
    <property type="entry name" value="UDP-Glc/GDP-Man_DH_C_sf"/>
</dbReference>
<dbReference type="NCBIfam" id="TIGR03026">
    <property type="entry name" value="NDP-sugDHase"/>
    <property type="match status" value="1"/>
</dbReference>
<evidence type="ECO:0000313" key="14">
    <source>
        <dbReference type="EMBL" id="KAF5365301.1"/>
    </source>
</evidence>
<name>A0A8H5LQ60_9AGAR</name>
<keyword evidence="7 12" id="KW-0520">NAD</keyword>
<comment type="catalytic activity">
    <reaction evidence="9">
        <text>UDP-alpha-D-glucose + 2 NAD(+) + H2O = UDP-alpha-D-glucuronate + 2 NADH + 3 H(+)</text>
        <dbReference type="Rhea" id="RHEA:23596"/>
        <dbReference type="ChEBI" id="CHEBI:15377"/>
        <dbReference type="ChEBI" id="CHEBI:15378"/>
        <dbReference type="ChEBI" id="CHEBI:57540"/>
        <dbReference type="ChEBI" id="CHEBI:57945"/>
        <dbReference type="ChEBI" id="CHEBI:58052"/>
        <dbReference type="ChEBI" id="CHEBI:58885"/>
        <dbReference type="EC" id="1.1.1.22"/>
    </reaction>
</comment>
<dbReference type="Gene3D" id="3.40.50.720">
    <property type="entry name" value="NAD(P)-binding Rossmann-like Domain"/>
    <property type="match status" value="2"/>
</dbReference>
<dbReference type="InterPro" id="IPR022237">
    <property type="entry name" value="PsiD-like"/>
</dbReference>
<dbReference type="SUPFAM" id="SSF51735">
    <property type="entry name" value="NAD(P)-binding Rossmann-fold domains"/>
    <property type="match status" value="1"/>
</dbReference>
<dbReference type="InterPro" id="IPR014027">
    <property type="entry name" value="UDP-Glc/GDP-Man_DH_C"/>
</dbReference>
<feature type="binding site" evidence="11">
    <location>
        <position position="736"/>
    </location>
    <ligand>
        <name>substrate</name>
    </ligand>
</feature>
<dbReference type="Pfam" id="PF02666">
    <property type="entry name" value="PS_Dcarbxylase"/>
    <property type="match status" value="1"/>
</dbReference>
<dbReference type="UniPathway" id="UPA00038">
    <property type="reaction ID" value="UER00491"/>
</dbReference>
<evidence type="ECO:0000256" key="2">
    <source>
        <dbReference type="ARBA" id="ARBA00006601"/>
    </source>
</evidence>
<dbReference type="GO" id="GO:0003979">
    <property type="term" value="F:UDP-glucose 6-dehydrogenase activity"/>
    <property type="evidence" value="ECO:0007669"/>
    <property type="project" value="UniProtKB-EC"/>
</dbReference>
<dbReference type="FunFam" id="3.40.50.720:FF:000032">
    <property type="entry name" value="UDP-glucose 6-dehydrogenase"/>
    <property type="match status" value="1"/>
</dbReference>
<feature type="binding site" evidence="11">
    <location>
        <position position="552"/>
    </location>
    <ligand>
        <name>substrate</name>
    </ligand>
</feature>
<feature type="binding site" evidence="12">
    <location>
        <begin position="381"/>
        <end position="385"/>
    </location>
    <ligand>
        <name>NAD(+)</name>
        <dbReference type="ChEBI" id="CHEBI:57540"/>
    </ligand>
</feature>
<dbReference type="InterPro" id="IPR017476">
    <property type="entry name" value="UDP-Glc/GDP-Man"/>
</dbReference>
<dbReference type="AlphaFoldDB" id="A0A8H5LQ60"/>
<feature type="binding site" evidence="11">
    <location>
        <begin position="630"/>
        <end position="631"/>
    </location>
    <ligand>
        <name>substrate</name>
    </ligand>
</feature>
<comment type="caution">
    <text evidence="14">The sequence shown here is derived from an EMBL/GenBank/DDBJ whole genome shotgun (WGS) entry which is preliminary data.</text>
</comment>
<dbReference type="FunFam" id="1.20.5.100:FF:000001">
    <property type="entry name" value="UDP-glucose 6-dehydrogenase"/>
    <property type="match status" value="1"/>
</dbReference>
<evidence type="ECO:0000256" key="7">
    <source>
        <dbReference type="ARBA" id="ARBA00023027"/>
    </source>
</evidence>
<dbReference type="PANTHER" id="PTHR11374">
    <property type="entry name" value="UDP-GLUCOSE DEHYDROGENASE/UDP-MANNAC DEHYDROGENASE"/>
    <property type="match status" value="1"/>
</dbReference>